<name>A0A4R8RH56_COLTR</name>
<reference evidence="2 3" key="1">
    <citation type="submission" date="2018-12" db="EMBL/GenBank/DDBJ databases">
        <title>Genome sequence and assembly of Colletotrichum trifolii.</title>
        <authorList>
            <person name="Gan P."/>
            <person name="Shirasu K."/>
        </authorList>
    </citation>
    <scope>NUCLEOTIDE SEQUENCE [LARGE SCALE GENOMIC DNA]</scope>
    <source>
        <strain evidence="2 3">543-2</strain>
    </source>
</reference>
<gene>
    <name evidence="2" type="ORF">CTRI78_v005748</name>
</gene>
<dbReference type="EMBL" id="RYZW01000049">
    <property type="protein sequence ID" value="TDZ55014.1"/>
    <property type="molecule type" value="Genomic_DNA"/>
</dbReference>
<sequence>MCSVENVHFTECGCCRGYHMVLPCHHYTNLTSCANIRAAGIHRQPGQCIACRRKEMQKRVYSLSNPRCMTDELVLLREVLNRAVEGSHQRSQEAIQRQATARNADMASVDETQEITETNDYQTQETATDDSEDD</sequence>
<feature type="compositionally biased region" description="Polar residues" evidence="1">
    <location>
        <begin position="92"/>
        <end position="101"/>
    </location>
</feature>
<feature type="compositionally biased region" description="Polar residues" evidence="1">
    <location>
        <begin position="115"/>
        <end position="126"/>
    </location>
</feature>
<feature type="region of interest" description="Disordered" evidence="1">
    <location>
        <begin position="85"/>
        <end position="134"/>
    </location>
</feature>
<comment type="caution">
    <text evidence="2">The sequence shown here is derived from an EMBL/GenBank/DDBJ whole genome shotgun (WGS) entry which is preliminary data.</text>
</comment>
<accession>A0A4R8RH56</accession>
<proteinExistence type="predicted"/>
<dbReference type="Proteomes" id="UP000295703">
    <property type="component" value="Unassembled WGS sequence"/>
</dbReference>
<evidence type="ECO:0000256" key="1">
    <source>
        <dbReference type="SAM" id="MobiDB-lite"/>
    </source>
</evidence>
<keyword evidence="3" id="KW-1185">Reference proteome</keyword>
<organism evidence="2 3">
    <name type="scientific">Colletotrichum trifolii</name>
    <dbReference type="NCBI Taxonomy" id="5466"/>
    <lineage>
        <taxon>Eukaryota</taxon>
        <taxon>Fungi</taxon>
        <taxon>Dikarya</taxon>
        <taxon>Ascomycota</taxon>
        <taxon>Pezizomycotina</taxon>
        <taxon>Sordariomycetes</taxon>
        <taxon>Hypocreomycetidae</taxon>
        <taxon>Glomerellales</taxon>
        <taxon>Glomerellaceae</taxon>
        <taxon>Colletotrichum</taxon>
        <taxon>Colletotrichum orbiculare species complex</taxon>
    </lineage>
</organism>
<evidence type="ECO:0000313" key="2">
    <source>
        <dbReference type="EMBL" id="TDZ55014.1"/>
    </source>
</evidence>
<dbReference type="AlphaFoldDB" id="A0A4R8RH56"/>
<protein>
    <submittedName>
        <fullName evidence="2">Uncharacterized protein</fullName>
    </submittedName>
</protein>
<evidence type="ECO:0000313" key="3">
    <source>
        <dbReference type="Proteomes" id="UP000295703"/>
    </source>
</evidence>